<keyword evidence="2" id="KW-1185">Reference proteome</keyword>
<dbReference type="EMBL" id="JAAGVY010000050">
    <property type="protein sequence ID" value="NEN25376.1"/>
    <property type="molecule type" value="Genomic_DNA"/>
</dbReference>
<proteinExistence type="predicted"/>
<dbReference type="RefSeq" id="WP_163286833.1">
    <property type="nucleotide sequence ID" value="NZ_JAAGVY010000050.1"/>
</dbReference>
<dbReference type="AlphaFoldDB" id="A0A7K3WV62"/>
<evidence type="ECO:0000313" key="2">
    <source>
        <dbReference type="Proteomes" id="UP000486602"/>
    </source>
</evidence>
<dbReference type="Proteomes" id="UP000486602">
    <property type="component" value="Unassembled WGS sequence"/>
</dbReference>
<reference evidence="1 2" key="1">
    <citation type="submission" date="2020-02" db="EMBL/GenBank/DDBJ databases">
        <title>Out from the shadows clarifying the taxonomy of the family Cryomorphaceae and related taxa by utilizing the GTDB taxonomic framework.</title>
        <authorList>
            <person name="Bowman J.P."/>
        </authorList>
    </citation>
    <scope>NUCLEOTIDE SEQUENCE [LARGE SCALE GENOMIC DNA]</scope>
    <source>
        <strain evidence="1 2">QSSC 1-22</strain>
    </source>
</reference>
<organism evidence="1 2">
    <name type="scientific">Cryomorpha ignava</name>
    <dbReference type="NCBI Taxonomy" id="101383"/>
    <lineage>
        <taxon>Bacteria</taxon>
        <taxon>Pseudomonadati</taxon>
        <taxon>Bacteroidota</taxon>
        <taxon>Flavobacteriia</taxon>
        <taxon>Flavobacteriales</taxon>
        <taxon>Cryomorphaceae</taxon>
        <taxon>Cryomorpha</taxon>
    </lineage>
</organism>
<comment type="caution">
    <text evidence="1">The sequence shown here is derived from an EMBL/GenBank/DDBJ whole genome shotgun (WGS) entry which is preliminary data.</text>
</comment>
<protein>
    <submittedName>
        <fullName evidence="1">Uncharacterized protein</fullName>
    </submittedName>
</protein>
<accession>A0A7K3WV62</accession>
<evidence type="ECO:0000313" key="1">
    <source>
        <dbReference type="EMBL" id="NEN25376.1"/>
    </source>
</evidence>
<sequence>MNLDRLYENGLLSRRGMNVCLANNLLSLDAIKAYHKRRSTFQNLNSCGEKLNAELMALTNKHDETTAILPSDPRRLALKN</sequence>
<gene>
    <name evidence="1" type="ORF">G3O08_17915</name>
</gene>
<name>A0A7K3WV62_9FLAO</name>